<evidence type="ECO:0000313" key="3">
    <source>
        <dbReference type="Proteomes" id="UP000178597"/>
    </source>
</evidence>
<dbReference type="InterPro" id="IPR043716">
    <property type="entry name" value="DUF5657"/>
</dbReference>
<gene>
    <name evidence="2" type="ORF">A3C28_05935</name>
</gene>
<feature type="transmembrane region" description="Helical" evidence="1">
    <location>
        <begin position="15"/>
        <end position="34"/>
    </location>
</feature>
<organism evidence="2 3">
    <name type="scientific">Candidatus Roizmanbacteria bacterium RIFCSPHIGHO2_02_FULL_39_9</name>
    <dbReference type="NCBI Taxonomy" id="1802040"/>
    <lineage>
        <taxon>Bacteria</taxon>
        <taxon>Candidatus Roizmaniibacteriota</taxon>
    </lineage>
</organism>
<dbReference type="Proteomes" id="UP000178597">
    <property type="component" value="Unassembled WGS sequence"/>
</dbReference>
<keyword evidence="1" id="KW-1133">Transmembrane helix</keyword>
<sequence length="79" mass="9032">MNIANLLDSFTDLNILNFFFKAFAVVFSLMYVIYSVVILKQTQIMIKTIESDSSSFILLISIIQLFVAILLLLFSFTLI</sequence>
<dbReference type="STRING" id="1802040.A3C28_05935"/>
<keyword evidence="1" id="KW-0472">Membrane</keyword>
<proteinExistence type="predicted"/>
<evidence type="ECO:0000313" key="2">
    <source>
        <dbReference type="EMBL" id="OGK27545.1"/>
    </source>
</evidence>
<protein>
    <submittedName>
        <fullName evidence="2">Uncharacterized protein</fullName>
    </submittedName>
</protein>
<feature type="transmembrane region" description="Helical" evidence="1">
    <location>
        <begin position="55"/>
        <end position="76"/>
    </location>
</feature>
<evidence type="ECO:0000256" key="1">
    <source>
        <dbReference type="SAM" id="Phobius"/>
    </source>
</evidence>
<accession>A0A1F7H8Y4</accession>
<keyword evidence="1" id="KW-0812">Transmembrane</keyword>
<reference evidence="2 3" key="1">
    <citation type="journal article" date="2016" name="Nat. Commun.">
        <title>Thousands of microbial genomes shed light on interconnected biogeochemical processes in an aquifer system.</title>
        <authorList>
            <person name="Anantharaman K."/>
            <person name="Brown C.T."/>
            <person name="Hug L.A."/>
            <person name="Sharon I."/>
            <person name="Castelle C.J."/>
            <person name="Probst A.J."/>
            <person name="Thomas B.C."/>
            <person name="Singh A."/>
            <person name="Wilkins M.J."/>
            <person name="Karaoz U."/>
            <person name="Brodie E.L."/>
            <person name="Williams K.H."/>
            <person name="Hubbard S.S."/>
            <person name="Banfield J.F."/>
        </authorList>
    </citation>
    <scope>NUCLEOTIDE SEQUENCE [LARGE SCALE GENOMIC DNA]</scope>
</reference>
<name>A0A1F7H8Y4_9BACT</name>
<comment type="caution">
    <text evidence="2">The sequence shown here is derived from an EMBL/GenBank/DDBJ whole genome shotgun (WGS) entry which is preliminary data.</text>
</comment>
<dbReference type="AlphaFoldDB" id="A0A1F7H8Y4"/>
<dbReference type="EMBL" id="MFZP01000025">
    <property type="protein sequence ID" value="OGK27545.1"/>
    <property type="molecule type" value="Genomic_DNA"/>
</dbReference>
<dbReference type="Pfam" id="PF18901">
    <property type="entry name" value="DUF5657"/>
    <property type="match status" value="1"/>
</dbReference>